<protein>
    <submittedName>
        <fullName evidence="2">Uncharacterized protein</fullName>
    </submittedName>
</protein>
<dbReference type="InterPro" id="IPR015422">
    <property type="entry name" value="PyrdxlP-dep_Trfase_small"/>
</dbReference>
<dbReference type="RefSeq" id="WP_062032238.1">
    <property type="nucleotide sequence ID" value="NZ_BEWL01000011.1"/>
</dbReference>
<reference evidence="4" key="3">
    <citation type="journal article" date="2019" name="Int. J. Syst. Evol. Microbiol.">
        <title>The Global Catalogue of Microorganisms (GCM) 10K type strain sequencing project: providing services to taxonomists for standard genome sequencing and annotation.</title>
        <authorList>
            <consortium name="The Broad Institute Genomics Platform"/>
            <consortium name="The Broad Institute Genome Sequencing Center for Infectious Disease"/>
            <person name="Wu L."/>
            <person name="Ma J."/>
        </authorList>
    </citation>
    <scope>NUCLEOTIDE SEQUENCE [LARGE SCALE GENOMIC DNA]</scope>
    <source>
        <strain evidence="4">NBRC 3250</strain>
    </source>
</reference>
<dbReference type="EMBL" id="BSNW01000047">
    <property type="protein sequence ID" value="GLQ69785.1"/>
    <property type="molecule type" value="Genomic_DNA"/>
</dbReference>
<evidence type="ECO:0000313" key="2">
    <source>
        <dbReference type="EMBL" id="KXV36944.1"/>
    </source>
</evidence>
<reference evidence="1" key="4">
    <citation type="submission" date="2023-01" db="EMBL/GenBank/DDBJ databases">
        <title>Draft genome sequence of Gluconobacter albidus strain NBRC 3250.</title>
        <authorList>
            <person name="Sun Q."/>
            <person name="Mori K."/>
        </authorList>
    </citation>
    <scope>NUCLEOTIDE SEQUENCE</scope>
    <source>
        <strain evidence="1">NBRC 3250</strain>
    </source>
</reference>
<sequence length="68" mass="7543">MSDASSRRELFRPYVKLAVAADVGYGANNEGYVRIAEVKNEQSARQEAHDIKRYLKSMGVNVPSGNEV</sequence>
<dbReference type="AlphaFoldDB" id="A0AAW3QVD1"/>
<evidence type="ECO:0000313" key="4">
    <source>
        <dbReference type="Proteomes" id="UP001156672"/>
    </source>
</evidence>
<reference evidence="1" key="1">
    <citation type="journal article" date="2014" name="Int. J. Syst. Evol. Microbiol.">
        <title>Complete genome of a new Firmicutes species belonging to the dominant human colonic microbiota ('Ruminococcus bicirculans') reveals two chromosomes and a selective capacity to utilize plant glucans.</title>
        <authorList>
            <consortium name="NISC Comparative Sequencing Program"/>
            <person name="Wegmann U."/>
            <person name="Louis P."/>
            <person name="Goesmann A."/>
            <person name="Henrissat B."/>
            <person name="Duncan S.H."/>
            <person name="Flint H.J."/>
        </authorList>
    </citation>
    <scope>NUCLEOTIDE SEQUENCE</scope>
    <source>
        <strain evidence="1">NBRC 3250</strain>
    </source>
</reference>
<evidence type="ECO:0000313" key="3">
    <source>
        <dbReference type="Proteomes" id="UP000075682"/>
    </source>
</evidence>
<organism evidence="2 3">
    <name type="scientific">Gluconobacter albidus</name>
    <dbReference type="NCBI Taxonomy" id="318683"/>
    <lineage>
        <taxon>Bacteria</taxon>
        <taxon>Pseudomonadati</taxon>
        <taxon>Pseudomonadota</taxon>
        <taxon>Alphaproteobacteria</taxon>
        <taxon>Acetobacterales</taxon>
        <taxon>Acetobacteraceae</taxon>
        <taxon>Gluconobacter</taxon>
    </lineage>
</organism>
<dbReference type="EMBL" id="LHZN01000143">
    <property type="protein sequence ID" value="KXV36944.1"/>
    <property type="molecule type" value="Genomic_DNA"/>
</dbReference>
<accession>A0AAW3QVD1</accession>
<gene>
    <name evidence="2" type="ORF">AD941_12775</name>
    <name evidence="1" type="ORF">GCM10007866_22380</name>
</gene>
<comment type="caution">
    <text evidence="2">The sequence shown here is derived from an EMBL/GenBank/DDBJ whole genome shotgun (WGS) entry which is preliminary data.</text>
</comment>
<dbReference type="Gene3D" id="3.90.1150.10">
    <property type="entry name" value="Aspartate Aminotransferase, domain 1"/>
    <property type="match status" value="1"/>
</dbReference>
<proteinExistence type="predicted"/>
<dbReference type="Proteomes" id="UP001156672">
    <property type="component" value="Unassembled WGS sequence"/>
</dbReference>
<reference evidence="2 3" key="2">
    <citation type="submission" date="2015-06" db="EMBL/GenBank/DDBJ databases">
        <title>Improved classification and identification of acetic acid bacteria using matrix-assisted laser desorption/ionization time-of-flight mass spectrometry; Gluconobacter nephelii and Gluconobacter uchimurae are later heterotypic synonyms of Gluconobacter japonicus and Gluconobacter oxydans, respectively.</title>
        <authorList>
            <person name="Li L."/>
            <person name="Cleenwerck I."/>
            <person name="De Vuyst L."/>
            <person name="Vandamme P."/>
        </authorList>
    </citation>
    <scope>NUCLEOTIDE SEQUENCE [LARGE SCALE GENOMIC DNA]</scope>
    <source>
        <strain evidence="2 3">LMG 1356</strain>
    </source>
</reference>
<keyword evidence="4" id="KW-1185">Reference proteome</keyword>
<dbReference type="Proteomes" id="UP000075682">
    <property type="component" value="Unassembled WGS sequence"/>
</dbReference>
<name>A0AAW3QVD1_9PROT</name>
<evidence type="ECO:0000313" key="1">
    <source>
        <dbReference type="EMBL" id="GLQ69785.1"/>
    </source>
</evidence>